<dbReference type="PANTHER" id="PTHR31885:SF6">
    <property type="entry name" value="GH04784P"/>
    <property type="match status" value="1"/>
</dbReference>
<sequence length="233" mass="27119">MKFFKVFIIIFLLNLSLDIYFNNAKELYEYRIVTKPLITILLAIFFYINSQAMLFHQRLIILGALAALCIGDILLLEETSFYSFILGLVLFLISMLLYSLYFYKQVRYDIDRLIPYLAVSLLLSLSLIYLIYDKLDNLLIPVIIYMITVLNFLKIGYLRYKNVNTKSYRLVFWGIACFTIAQIVIGLNQFHNALPYKDVYIMLFYGTSQLLIILGILTVKFHTTENAEGTLLG</sequence>
<evidence type="ECO:0000256" key="1">
    <source>
        <dbReference type="ARBA" id="ARBA00004141"/>
    </source>
</evidence>
<evidence type="ECO:0000256" key="5">
    <source>
        <dbReference type="ARBA" id="ARBA00023136"/>
    </source>
</evidence>
<evidence type="ECO:0000256" key="3">
    <source>
        <dbReference type="ARBA" id="ARBA00022692"/>
    </source>
</evidence>
<dbReference type="GO" id="GO:0016020">
    <property type="term" value="C:membrane"/>
    <property type="evidence" value="ECO:0007669"/>
    <property type="project" value="UniProtKB-SubCell"/>
</dbReference>
<evidence type="ECO:0000256" key="2">
    <source>
        <dbReference type="ARBA" id="ARBA00007375"/>
    </source>
</evidence>
<feature type="transmembrane region" description="Helical" evidence="6">
    <location>
        <begin position="199"/>
        <end position="219"/>
    </location>
</feature>
<accession>A0A2T6C163</accession>
<proteinExistence type="inferred from homology"/>
<feature type="transmembrane region" description="Helical" evidence="6">
    <location>
        <begin position="113"/>
        <end position="132"/>
    </location>
</feature>
<dbReference type="AlphaFoldDB" id="A0A2T6C163"/>
<dbReference type="Proteomes" id="UP000244090">
    <property type="component" value="Unassembled WGS sequence"/>
</dbReference>
<dbReference type="GO" id="GO:0016787">
    <property type="term" value="F:hydrolase activity"/>
    <property type="evidence" value="ECO:0007669"/>
    <property type="project" value="TreeGrafter"/>
</dbReference>
<evidence type="ECO:0000256" key="4">
    <source>
        <dbReference type="ARBA" id="ARBA00022989"/>
    </source>
</evidence>
<dbReference type="InterPro" id="IPR012506">
    <property type="entry name" value="TMEM86B-like"/>
</dbReference>
<comment type="similarity">
    <text evidence="2">Belongs to the TMEM86 family.</text>
</comment>
<dbReference type="PANTHER" id="PTHR31885">
    <property type="entry name" value="GH04784P"/>
    <property type="match status" value="1"/>
</dbReference>
<keyword evidence="5 6" id="KW-0472">Membrane</keyword>
<feature type="transmembrane region" description="Helical" evidence="6">
    <location>
        <begin position="138"/>
        <end position="158"/>
    </location>
</feature>
<organism evidence="7 8">
    <name type="scientific">Kordia periserrulae</name>
    <dbReference type="NCBI Taxonomy" id="701523"/>
    <lineage>
        <taxon>Bacteria</taxon>
        <taxon>Pseudomonadati</taxon>
        <taxon>Bacteroidota</taxon>
        <taxon>Flavobacteriia</taxon>
        <taxon>Flavobacteriales</taxon>
        <taxon>Flavobacteriaceae</taxon>
        <taxon>Kordia</taxon>
    </lineage>
</organism>
<feature type="transmembrane region" description="Helical" evidence="6">
    <location>
        <begin position="59"/>
        <end position="76"/>
    </location>
</feature>
<dbReference type="Pfam" id="PF07947">
    <property type="entry name" value="YhhN"/>
    <property type="match status" value="1"/>
</dbReference>
<keyword evidence="8" id="KW-1185">Reference proteome</keyword>
<comment type="subcellular location">
    <subcellularLocation>
        <location evidence="1">Membrane</location>
        <topology evidence="1">Multi-pass membrane protein</topology>
    </subcellularLocation>
</comment>
<keyword evidence="3 6" id="KW-0812">Transmembrane</keyword>
<gene>
    <name evidence="7" type="ORF">C8N46_103147</name>
</gene>
<evidence type="ECO:0000256" key="6">
    <source>
        <dbReference type="SAM" id="Phobius"/>
    </source>
</evidence>
<reference evidence="7 8" key="1">
    <citation type="submission" date="2018-04" db="EMBL/GenBank/DDBJ databases">
        <title>Genomic Encyclopedia of Archaeal and Bacterial Type Strains, Phase II (KMG-II): from individual species to whole genera.</title>
        <authorList>
            <person name="Goeker M."/>
        </authorList>
    </citation>
    <scope>NUCLEOTIDE SEQUENCE [LARGE SCALE GENOMIC DNA]</scope>
    <source>
        <strain evidence="7 8">DSM 25731</strain>
    </source>
</reference>
<dbReference type="RefSeq" id="WP_108114277.1">
    <property type="nucleotide sequence ID" value="NZ_QBKT01000003.1"/>
</dbReference>
<comment type="caution">
    <text evidence="7">The sequence shown here is derived from an EMBL/GenBank/DDBJ whole genome shotgun (WGS) entry which is preliminary data.</text>
</comment>
<protein>
    <submittedName>
        <fullName evidence="7">Putative membrane protein YhhN</fullName>
    </submittedName>
</protein>
<name>A0A2T6C163_9FLAO</name>
<feature type="transmembrane region" description="Helical" evidence="6">
    <location>
        <begin position="28"/>
        <end position="47"/>
    </location>
</feature>
<evidence type="ECO:0000313" key="8">
    <source>
        <dbReference type="Proteomes" id="UP000244090"/>
    </source>
</evidence>
<feature type="transmembrane region" description="Helical" evidence="6">
    <location>
        <begin position="170"/>
        <end position="187"/>
    </location>
</feature>
<feature type="transmembrane region" description="Helical" evidence="6">
    <location>
        <begin position="82"/>
        <end position="101"/>
    </location>
</feature>
<keyword evidence="4 6" id="KW-1133">Transmembrane helix</keyword>
<evidence type="ECO:0000313" key="7">
    <source>
        <dbReference type="EMBL" id="PTX62049.1"/>
    </source>
</evidence>
<dbReference type="OrthoDB" id="1434572at2"/>
<dbReference type="EMBL" id="QBKT01000003">
    <property type="protein sequence ID" value="PTX62049.1"/>
    <property type="molecule type" value="Genomic_DNA"/>
</dbReference>